<evidence type="ECO:0000259" key="1">
    <source>
        <dbReference type="PROSITE" id="PS50914"/>
    </source>
</evidence>
<gene>
    <name evidence="2" type="ORF">Pla52n_57320</name>
</gene>
<dbReference type="InterPro" id="IPR007055">
    <property type="entry name" value="BON_dom"/>
</dbReference>
<dbReference type="EMBL" id="SJPN01000008">
    <property type="protein sequence ID" value="TWT93904.1"/>
    <property type="molecule type" value="Genomic_DNA"/>
</dbReference>
<keyword evidence="3" id="KW-1185">Reference proteome</keyword>
<evidence type="ECO:0000313" key="2">
    <source>
        <dbReference type="EMBL" id="TWT93904.1"/>
    </source>
</evidence>
<dbReference type="RefSeq" id="WP_146522704.1">
    <property type="nucleotide sequence ID" value="NZ_CP151726.1"/>
</dbReference>
<dbReference type="Pfam" id="PF04972">
    <property type="entry name" value="BON"/>
    <property type="match status" value="1"/>
</dbReference>
<name>A0A5C6A218_9BACT</name>
<dbReference type="AlphaFoldDB" id="A0A5C6A218"/>
<sequence length="80" mass="8794">MSFGNKVPDKTLQVNVIRKLAQKCAGSNRIDASVRGGDVTLTGSIKNEFERKPILRCVSAVQGIGRVVDQIRLEVKKKVE</sequence>
<protein>
    <submittedName>
        <fullName evidence="2">BON domain protein</fullName>
    </submittedName>
</protein>
<proteinExistence type="predicted"/>
<dbReference type="Proteomes" id="UP000320176">
    <property type="component" value="Unassembled WGS sequence"/>
</dbReference>
<feature type="domain" description="BON" evidence="1">
    <location>
        <begin position="8"/>
        <end position="75"/>
    </location>
</feature>
<comment type="caution">
    <text evidence="2">The sequence shown here is derived from an EMBL/GenBank/DDBJ whole genome shotgun (WGS) entry which is preliminary data.</text>
</comment>
<dbReference type="Gene3D" id="3.30.1340.30">
    <property type="match status" value="1"/>
</dbReference>
<dbReference type="OrthoDB" id="281550at2"/>
<evidence type="ECO:0000313" key="3">
    <source>
        <dbReference type="Proteomes" id="UP000320176"/>
    </source>
</evidence>
<accession>A0A5C6A218</accession>
<reference evidence="2 3" key="1">
    <citation type="submission" date="2019-02" db="EMBL/GenBank/DDBJ databases">
        <title>Deep-cultivation of Planctomycetes and their phenomic and genomic characterization uncovers novel biology.</title>
        <authorList>
            <person name="Wiegand S."/>
            <person name="Jogler M."/>
            <person name="Boedeker C."/>
            <person name="Pinto D."/>
            <person name="Vollmers J."/>
            <person name="Rivas-Marin E."/>
            <person name="Kohn T."/>
            <person name="Peeters S.H."/>
            <person name="Heuer A."/>
            <person name="Rast P."/>
            <person name="Oberbeckmann S."/>
            <person name="Bunk B."/>
            <person name="Jeske O."/>
            <person name="Meyerdierks A."/>
            <person name="Storesund J.E."/>
            <person name="Kallscheuer N."/>
            <person name="Luecker S."/>
            <person name="Lage O.M."/>
            <person name="Pohl T."/>
            <person name="Merkel B.J."/>
            <person name="Hornburger P."/>
            <person name="Mueller R.-W."/>
            <person name="Bruemmer F."/>
            <person name="Labrenz M."/>
            <person name="Spormann A.M."/>
            <person name="Op Den Camp H."/>
            <person name="Overmann J."/>
            <person name="Amann R."/>
            <person name="Jetten M.S.M."/>
            <person name="Mascher T."/>
            <person name="Medema M.H."/>
            <person name="Devos D.P."/>
            <person name="Kaster A.-K."/>
            <person name="Ovreas L."/>
            <person name="Rohde M."/>
            <person name="Galperin M.Y."/>
            <person name="Jogler C."/>
        </authorList>
    </citation>
    <scope>NUCLEOTIDE SEQUENCE [LARGE SCALE GENOMIC DNA]</scope>
    <source>
        <strain evidence="2 3">Pla52n</strain>
    </source>
</reference>
<organism evidence="2 3">
    <name type="scientific">Stieleria varia</name>
    <dbReference type="NCBI Taxonomy" id="2528005"/>
    <lineage>
        <taxon>Bacteria</taxon>
        <taxon>Pseudomonadati</taxon>
        <taxon>Planctomycetota</taxon>
        <taxon>Planctomycetia</taxon>
        <taxon>Pirellulales</taxon>
        <taxon>Pirellulaceae</taxon>
        <taxon>Stieleria</taxon>
    </lineage>
</organism>
<dbReference type="PROSITE" id="PS50914">
    <property type="entry name" value="BON"/>
    <property type="match status" value="1"/>
</dbReference>